<proteinExistence type="predicted"/>
<reference evidence="1" key="1">
    <citation type="journal article" date="2011" name="Environ. Microbiol.">
        <title>Time-series analyses of Monterey Bay coastal microbial picoplankton using a 'genome proxy' microarray.</title>
        <authorList>
            <person name="Rich V.I."/>
            <person name="Pham V.D."/>
            <person name="Eppley J."/>
            <person name="Shi Y."/>
            <person name="DeLong E.F."/>
        </authorList>
    </citation>
    <scope>NUCLEOTIDE SEQUENCE</scope>
</reference>
<protein>
    <submittedName>
        <fullName evidence="1">Uncharacterized protein</fullName>
    </submittedName>
</protein>
<accession>E0XTK3</accession>
<dbReference type="EMBL" id="GU474873">
    <property type="protein sequence ID" value="ADI17744.1"/>
    <property type="molecule type" value="Genomic_DNA"/>
</dbReference>
<evidence type="ECO:0000313" key="1">
    <source>
        <dbReference type="EMBL" id="ADI17744.1"/>
    </source>
</evidence>
<sequence>MRFLVCKVFDTTSRGRLQPSLQIALFECGVYTIVIFTELYCTNNFWH</sequence>
<name>E0XTK3_9BACT</name>
<dbReference type="AlphaFoldDB" id="E0XTK3"/>
<organism evidence="1">
    <name type="scientific">uncultured nuHF1 cluster bacterium HF0130_31E21</name>
    <dbReference type="NCBI Taxonomy" id="710728"/>
    <lineage>
        <taxon>Bacteria</taxon>
        <taxon>environmental samples</taxon>
    </lineage>
</organism>